<dbReference type="InterPro" id="IPR036388">
    <property type="entry name" value="WH-like_DNA-bd_sf"/>
</dbReference>
<dbReference type="CDD" id="cd06171">
    <property type="entry name" value="Sigma70_r4"/>
    <property type="match status" value="1"/>
</dbReference>
<dbReference type="InterPro" id="IPR050239">
    <property type="entry name" value="Sigma-70_RNA_pol_init_factors"/>
</dbReference>
<dbReference type="NCBIfam" id="TIGR02937">
    <property type="entry name" value="sigma70-ECF"/>
    <property type="match status" value="1"/>
</dbReference>
<evidence type="ECO:0000313" key="7">
    <source>
        <dbReference type="EMBL" id="MBD6620919.1"/>
    </source>
</evidence>
<feature type="domain" description="RNA polymerase sigma-70" evidence="6">
    <location>
        <begin position="277"/>
        <end position="303"/>
    </location>
</feature>
<dbReference type="RefSeq" id="WP_191762237.1">
    <property type="nucleotide sequence ID" value="NZ_VJXY01000092.1"/>
</dbReference>
<evidence type="ECO:0000256" key="5">
    <source>
        <dbReference type="ARBA" id="ARBA00023163"/>
    </source>
</evidence>
<evidence type="ECO:0000256" key="4">
    <source>
        <dbReference type="ARBA" id="ARBA00023125"/>
    </source>
</evidence>
<dbReference type="Pfam" id="PF04545">
    <property type="entry name" value="Sigma70_r4"/>
    <property type="match status" value="1"/>
</dbReference>
<dbReference type="InterPro" id="IPR013325">
    <property type="entry name" value="RNA_pol_sigma_r2"/>
</dbReference>
<evidence type="ECO:0000256" key="3">
    <source>
        <dbReference type="ARBA" id="ARBA00023082"/>
    </source>
</evidence>
<evidence type="ECO:0000256" key="2">
    <source>
        <dbReference type="ARBA" id="ARBA00023015"/>
    </source>
</evidence>
<dbReference type="Proteomes" id="UP001165986">
    <property type="component" value="Unassembled WGS sequence"/>
</dbReference>
<organism evidence="7 8">
    <name type="scientific">Komarekiella delphini-convector SJRDD-AB1</name>
    <dbReference type="NCBI Taxonomy" id="2593771"/>
    <lineage>
        <taxon>Bacteria</taxon>
        <taxon>Bacillati</taxon>
        <taxon>Cyanobacteriota</taxon>
        <taxon>Cyanophyceae</taxon>
        <taxon>Nostocales</taxon>
        <taxon>Nostocaceae</taxon>
        <taxon>Komarekiella</taxon>
        <taxon>Komarekiella delphini-convector</taxon>
    </lineage>
</organism>
<dbReference type="InterPro" id="IPR014284">
    <property type="entry name" value="RNA_pol_sigma-70_dom"/>
</dbReference>
<dbReference type="Pfam" id="PF04539">
    <property type="entry name" value="Sigma70_r3"/>
    <property type="match status" value="2"/>
</dbReference>
<keyword evidence="2" id="KW-0805">Transcription regulation</keyword>
<keyword evidence="4" id="KW-0238">DNA-binding</keyword>
<dbReference type="GO" id="GO:0016987">
    <property type="term" value="F:sigma factor activity"/>
    <property type="evidence" value="ECO:0007669"/>
    <property type="project" value="UniProtKB-KW"/>
</dbReference>
<dbReference type="PANTHER" id="PTHR30603">
    <property type="entry name" value="RNA POLYMERASE SIGMA FACTOR RPO"/>
    <property type="match status" value="1"/>
</dbReference>
<dbReference type="SUPFAM" id="SSF88946">
    <property type="entry name" value="Sigma2 domain of RNA polymerase sigma factors"/>
    <property type="match status" value="1"/>
</dbReference>
<dbReference type="PANTHER" id="PTHR30603:SF60">
    <property type="entry name" value="RNA POLYMERASE SIGMA FACTOR RPOD"/>
    <property type="match status" value="1"/>
</dbReference>
<dbReference type="GO" id="GO:0003677">
    <property type="term" value="F:DNA binding"/>
    <property type="evidence" value="ECO:0007669"/>
    <property type="project" value="UniProtKB-KW"/>
</dbReference>
<protein>
    <submittedName>
        <fullName evidence="7">RpoD/SigA family RNA polymerase sigma factor</fullName>
    </submittedName>
</protein>
<dbReference type="InterPro" id="IPR007627">
    <property type="entry name" value="RNA_pol_sigma70_r2"/>
</dbReference>
<evidence type="ECO:0000256" key="1">
    <source>
        <dbReference type="ARBA" id="ARBA00007788"/>
    </source>
</evidence>
<dbReference type="InterPro" id="IPR013324">
    <property type="entry name" value="RNA_pol_sigma_r3/r4-like"/>
</dbReference>
<comment type="similarity">
    <text evidence="1">Belongs to the sigma-70 factor family.</text>
</comment>
<comment type="caution">
    <text evidence="7">The sequence shown here is derived from an EMBL/GenBank/DDBJ whole genome shotgun (WGS) entry which is preliminary data.</text>
</comment>
<sequence length="316" mass="36311">MPTHTSDLIRLYLQDIGRFPLLTGSQEIAYARQVQQMVAIEQHKAELAQELHRQPTTSELAADIGKTESELTQILKLGQRAKQKMVTANLRLVVSIAKKYQNRNMELLDLIQEGSLGLQRGIEKFDPNRGYKLSTYAYWWVTQSITRAIAEQSRTIRLPVHLTERLNKIKKTQRELFQTLGRLPNVGEIAENLNLQPNQIREALTASRQTLSLDLRVGENQETELGELLHDESVSLDEDITLECLRQDMINMLSSLTPIQREVVILRFGLEDGQQLNLSQIGKRLNLSRERIRQIQVKAMNILRSNQHQIRDYLAS</sequence>
<evidence type="ECO:0000313" key="8">
    <source>
        <dbReference type="Proteomes" id="UP001165986"/>
    </source>
</evidence>
<evidence type="ECO:0000259" key="6">
    <source>
        <dbReference type="PROSITE" id="PS00716"/>
    </source>
</evidence>
<keyword evidence="8" id="KW-1185">Reference proteome</keyword>
<dbReference type="InterPro" id="IPR017848">
    <property type="entry name" value="RNA_pol_sigma_RpoD/SigA_cyanob"/>
</dbReference>
<dbReference type="InterPro" id="IPR009042">
    <property type="entry name" value="RNA_pol_sigma70_r1_2"/>
</dbReference>
<proteinExistence type="inferred from homology"/>
<keyword evidence="3" id="KW-0731">Sigma factor</keyword>
<dbReference type="PROSITE" id="PS00716">
    <property type="entry name" value="SIGMA70_2"/>
    <property type="match status" value="1"/>
</dbReference>
<dbReference type="NCBIfam" id="TIGR02997">
    <property type="entry name" value="Sig70-cyanoRpoD"/>
    <property type="match status" value="1"/>
</dbReference>
<dbReference type="AlphaFoldDB" id="A0AA40T5E1"/>
<gene>
    <name evidence="7" type="ORF">FNW02_35635</name>
</gene>
<dbReference type="InterPro" id="IPR000943">
    <property type="entry name" value="RNA_pol_sigma70"/>
</dbReference>
<accession>A0AA40T5E1</accession>
<keyword evidence="5" id="KW-0804">Transcription</keyword>
<dbReference type="Gene3D" id="1.20.120.1810">
    <property type="match status" value="1"/>
</dbReference>
<dbReference type="GO" id="GO:0006352">
    <property type="term" value="P:DNA-templated transcription initiation"/>
    <property type="evidence" value="ECO:0007669"/>
    <property type="project" value="InterPro"/>
</dbReference>
<dbReference type="InterPro" id="IPR007624">
    <property type="entry name" value="RNA_pol_sigma70_r3"/>
</dbReference>
<dbReference type="InterPro" id="IPR007630">
    <property type="entry name" value="RNA_pol_sigma70_r4"/>
</dbReference>
<dbReference type="PRINTS" id="PR00046">
    <property type="entry name" value="SIGMA70FCT"/>
</dbReference>
<dbReference type="Gene3D" id="1.10.10.10">
    <property type="entry name" value="Winged helix-like DNA-binding domain superfamily/Winged helix DNA-binding domain"/>
    <property type="match status" value="2"/>
</dbReference>
<dbReference type="EMBL" id="VJXY01000092">
    <property type="protein sequence ID" value="MBD6620919.1"/>
    <property type="molecule type" value="Genomic_DNA"/>
</dbReference>
<dbReference type="SUPFAM" id="SSF88659">
    <property type="entry name" value="Sigma3 and sigma4 domains of RNA polymerase sigma factors"/>
    <property type="match status" value="2"/>
</dbReference>
<name>A0AA40T5E1_9NOST</name>
<dbReference type="Pfam" id="PF04542">
    <property type="entry name" value="Sigma70_r2"/>
    <property type="match status" value="1"/>
</dbReference>
<reference evidence="7" key="1">
    <citation type="submission" date="2019-07" db="EMBL/GenBank/DDBJ databases">
        <title>Toxilogical consequences of a new and cryptic species of cyanobacteria (Komarekiella delphini-convector) recovered from the epidermis of a bottlenose dolphin and 1500 ft. in the air.</title>
        <authorList>
            <person name="Brown A.O."/>
            <person name="Dvorak P."/>
            <person name="Villanueva C.D."/>
            <person name="Foss A.J."/>
            <person name="Garvey A.D."/>
            <person name="Gibson Q.A."/>
            <person name="Johansen J.R."/>
            <person name="Casamatta D.A."/>
        </authorList>
    </citation>
    <scope>NUCLEOTIDE SEQUENCE</scope>
    <source>
        <strain evidence="7">SJRDD-AB1</strain>
    </source>
</reference>
<dbReference type="Pfam" id="PF00140">
    <property type="entry name" value="Sigma70_r1_2"/>
    <property type="match status" value="1"/>
</dbReference>